<dbReference type="Pfam" id="PF05036">
    <property type="entry name" value="SPOR"/>
    <property type="match status" value="1"/>
</dbReference>
<gene>
    <name evidence="2" type="ordered locus">Sta7437_0357</name>
</gene>
<dbReference type="eggNOG" id="COG3147">
    <property type="taxonomic scope" value="Bacteria"/>
</dbReference>
<proteinExistence type="predicted"/>
<dbReference type="HOGENOM" id="CLU_1634356_0_0_3"/>
<evidence type="ECO:0000313" key="2">
    <source>
        <dbReference type="EMBL" id="AFZ33968.1"/>
    </source>
</evidence>
<organism evidence="2 3">
    <name type="scientific">Stanieria cyanosphaera (strain ATCC 29371 / PCC 7437)</name>
    <dbReference type="NCBI Taxonomy" id="111780"/>
    <lineage>
        <taxon>Bacteria</taxon>
        <taxon>Bacillati</taxon>
        <taxon>Cyanobacteriota</taxon>
        <taxon>Cyanophyceae</taxon>
        <taxon>Pleurocapsales</taxon>
        <taxon>Dermocarpellaceae</taxon>
        <taxon>Stanieria</taxon>
    </lineage>
</organism>
<dbReference type="SUPFAM" id="SSF110997">
    <property type="entry name" value="Sporulation related repeat"/>
    <property type="match status" value="1"/>
</dbReference>
<dbReference type="GO" id="GO:0042834">
    <property type="term" value="F:peptidoglycan binding"/>
    <property type="evidence" value="ECO:0007669"/>
    <property type="project" value="InterPro"/>
</dbReference>
<dbReference type="OrthoDB" id="466791at2"/>
<dbReference type="AlphaFoldDB" id="K9XN61"/>
<dbReference type="RefSeq" id="WP_015191641.1">
    <property type="nucleotide sequence ID" value="NC_019748.1"/>
</dbReference>
<dbReference type="Gene3D" id="3.30.70.1070">
    <property type="entry name" value="Sporulation related repeat"/>
    <property type="match status" value="1"/>
</dbReference>
<evidence type="ECO:0000313" key="3">
    <source>
        <dbReference type="Proteomes" id="UP000010473"/>
    </source>
</evidence>
<dbReference type="KEGG" id="scs:Sta7437_0357"/>
<protein>
    <recommendedName>
        <fullName evidence="1">SPOR domain-containing protein</fullName>
    </recommendedName>
</protein>
<feature type="domain" description="SPOR" evidence="1">
    <location>
        <begin position="124"/>
        <end position="162"/>
    </location>
</feature>
<name>K9XN61_STAC7</name>
<dbReference type="InterPro" id="IPR007730">
    <property type="entry name" value="SPOR-like_dom"/>
</dbReference>
<dbReference type="STRING" id="111780.Sta7437_0357"/>
<keyword evidence="3" id="KW-1185">Reference proteome</keyword>
<accession>K9XN61</accession>
<dbReference type="EMBL" id="CP003653">
    <property type="protein sequence ID" value="AFZ33968.1"/>
    <property type="molecule type" value="Genomic_DNA"/>
</dbReference>
<dbReference type="PROSITE" id="PS51724">
    <property type="entry name" value="SPOR"/>
    <property type="match status" value="1"/>
</dbReference>
<reference evidence="3" key="1">
    <citation type="journal article" date="2013" name="Proc. Natl. Acad. Sci. U.S.A.">
        <title>Improving the coverage of the cyanobacterial phylum using diversity-driven genome sequencing.</title>
        <authorList>
            <person name="Shih P.M."/>
            <person name="Wu D."/>
            <person name="Latifi A."/>
            <person name="Axen S.D."/>
            <person name="Fewer D.P."/>
            <person name="Talla E."/>
            <person name="Calteau A."/>
            <person name="Cai F."/>
            <person name="Tandeau de Marsac N."/>
            <person name="Rippka R."/>
            <person name="Herdman M."/>
            <person name="Sivonen K."/>
            <person name="Coursin T."/>
            <person name="Laurent T."/>
            <person name="Goodwin L."/>
            <person name="Nolan M."/>
            <person name="Davenport K.W."/>
            <person name="Han C.S."/>
            <person name="Rubin E.M."/>
            <person name="Eisen J.A."/>
            <person name="Woyke T."/>
            <person name="Gugger M."/>
            <person name="Kerfeld C.A."/>
        </authorList>
    </citation>
    <scope>NUCLEOTIDE SEQUENCE [LARGE SCALE GENOMIC DNA]</scope>
    <source>
        <strain evidence="3">ATCC 29371 / PCC 7437</strain>
    </source>
</reference>
<dbReference type="Proteomes" id="UP000010473">
    <property type="component" value="Chromosome"/>
</dbReference>
<sequence length="162" mass="18269">MTTKLLFLNQFLNSELSLLLKLIRAFSLSGYFLLTLIPTTLVEVNSAIAETLPPPPLVQSPRSSIWENQDTQSKPIISNRNQNKREYTFSAPVSSSSEKAQGYRVEVFGDSDILLSQVRDIEPKAFRKGDIIQVGIFSDQKNAEDMVRKLALQGLWARIKIQ</sequence>
<dbReference type="InterPro" id="IPR036680">
    <property type="entry name" value="SPOR-like_sf"/>
</dbReference>
<evidence type="ECO:0000259" key="1">
    <source>
        <dbReference type="PROSITE" id="PS51724"/>
    </source>
</evidence>